<dbReference type="Proteomes" id="UP001275084">
    <property type="component" value="Unassembled WGS sequence"/>
</dbReference>
<gene>
    <name evidence="2" type="ORF">B0T25DRAFT_611865</name>
</gene>
<feature type="signal peptide" evidence="1">
    <location>
        <begin position="1"/>
        <end position="18"/>
    </location>
</feature>
<feature type="chain" id="PRO_5042611989" evidence="1">
    <location>
        <begin position="19"/>
        <end position="388"/>
    </location>
</feature>
<reference evidence="2" key="2">
    <citation type="submission" date="2023-06" db="EMBL/GenBank/DDBJ databases">
        <authorList>
            <consortium name="Lawrence Berkeley National Laboratory"/>
            <person name="Haridas S."/>
            <person name="Hensen N."/>
            <person name="Bonometti L."/>
            <person name="Westerberg I."/>
            <person name="Brannstrom I.O."/>
            <person name="Guillou S."/>
            <person name="Cros-Aarteil S."/>
            <person name="Calhoun S."/>
            <person name="Kuo A."/>
            <person name="Mondo S."/>
            <person name="Pangilinan J."/>
            <person name="Riley R."/>
            <person name="Labutti K."/>
            <person name="Andreopoulos B."/>
            <person name="Lipzen A."/>
            <person name="Chen C."/>
            <person name="Yanf M."/>
            <person name="Daum C."/>
            <person name="Ng V."/>
            <person name="Clum A."/>
            <person name="Steindorff A."/>
            <person name="Ohm R."/>
            <person name="Martin F."/>
            <person name="Silar P."/>
            <person name="Natvig D."/>
            <person name="Lalanne C."/>
            <person name="Gautier V."/>
            <person name="Ament-Velasquez S.L."/>
            <person name="Kruys A."/>
            <person name="Hutchinson M.I."/>
            <person name="Powell A.J."/>
            <person name="Barry K."/>
            <person name="Miller A.N."/>
            <person name="Grigoriev I.V."/>
            <person name="Debuchy R."/>
            <person name="Gladieux P."/>
            <person name="Thoren M.H."/>
            <person name="Johannesson H."/>
        </authorList>
    </citation>
    <scope>NUCLEOTIDE SEQUENCE</scope>
    <source>
        <strain evidence="2">CBS 955.72</strain>
    </source>
</reference>
<proteinExistence type="predicted"/>
<keyword evidence="3" id="KW-1185">Reference proteome</keyword>
<reference evidence="2" key="1">
    <citation type="journal article" date="2023" name="Mol. Phylogenet. Evol.">
        <title>Genome-scale phylogeny and comparative genomics of the fungal order Sordariales.</title>
        <authorList>
            <person name="Hensen N."/>
            <person name="Bonometti L."/>
            <person name="Westerberg I."/>
            <person name="Brannstrom I.O."/>
            <person name="Guillou S."/>
            <person name="Cros-Aarteil S."/>
            <person name="Calhoun S."/>
            <person name="Haridas S."/>
            <person name="Kuo A."/>
            <person name="Mondo S."/>
            <person name="Pangilinan J."/>
            <person name="Riley R."/>
            <person name="LaButti K."/>
            <person name="Andreopoulos B."/>
            <person name="Lipzen A."/>
            <person name="Chen C."/>
            <person name="Yan M."/>
            <person name="Daum C."/>
            <person name="Ng V."/>
            <person name="Clum A."/>
            <person name="Steindorff A."/>
            <person name="Ohm R.A."/>
            <person name="Martin F."/>
            <person name="Silar P."/>
            <person name="Natvig D.O."/>
            <person name="Lalanne C."/>
            <person name="Gautier V."/>
            <person name="Ament-Velasquez S.L."/>
            <person name="Kruys A."/>
            <person name="Hutchinson M.I."/>
            <person name="Powell A.J."/>
            <person name="Barry K."/>
            <person name="Miller A.N."/>
            <person name="Grigoriev I.V."/>
            <person name="Debuchy R."/>
            <person name="Gladieux P."/>
            <person name="Hiltunen Thoren M."/>
            <person name="Johannesson H."/>
        </authorList>
    </citation>
    <scope>NUCLEOTIDE SEQUENCE</scope>
    <source>
        <strain evidence="2">CBS 955.72</strain>
    </source>
</reference>
<dbReference type="AlphaFoldDB" id="A0AAJ0HAR7"/>
<evidence type="ECO:0000313" key="3">
    <source>
        <dbReference type="Proteomes" id="UP001275084"/>
    </source>
</evidence>
<sequence length="388" mass="41501">MRPVFLSALFVGVRLVAGAPRAAPTVHPELVARGFLGPRGVCEPDDLVRELRNRANRAEATPLCRSLLEIELSTSVVATVSKPQVFVFATETVTETRVEAATITEVGTVRSTATETVVVTTITKTHQVEAARDINARTVLSESLFQNYPETQIISACACISIPLCFKKATKTIGGLTETLSTATGTVYETSTATETAFSTTTEVSTTTESATATATVAPPAPRLATRPFRITSLNTAGGVTYFSRIEGPAIGDAIYQTTDIGEATVFVIDAEGRLTMNSPAFPSGVSIMYYSTEWHWAENSAHLGRFNLDSFISTFPGAVPFIFDIASSTSLLISAPALGFSPLIQTCLAKLDGVLRPYFAVGKTVAIDDRECFAISPSVEWVEDEAY</sequence>
<evidence type="ECO:0000256" key="1">
    <source>
        <dbReference type="SAM" id="SignalP"/>
    </source>
</evidence>
<name>A0AAJ0HAR7_9PEZI</name>
<organism evidence="2 3">
    <name type="scientific">Lasiosphaeria hispida</name>
    <dbReference type="NCBI Taxonomy" id="260671"/>
    <lineage>
        <taxon>Eukaryota</taxon>
        <taxon>Fungi</taxon>
        <taxon>Dikarya</taxon>
        <taxon>Ascomycota</taxon>
        <taxon>Pezizomycotina</taxon>
        <taxon>Sordariomycetes</taxon>
        <taxon>Sordariomycetidae</taxon>
        <taxon>Sordariales</taxon>
        <taxon>Lasiosphaeriaceae</taxon>
        <taxon>Lasiosphaeria</taxon>
    </lineage>
</organism>
<keyword evidence="1" id="KW-0732">Signal</keyword>
<comment type="caution">
    <text evidence="2">The sequence shown here is derived from an EMBL/GenBank/DDBJ whole genome shotgun (WGS) entry which is preliminary data.</text>
</comment>
<evidence type="ECO:0000313" key="2">
    <source>
        <dbReference type="EMBL" id="KAK3345885.1"/>
    </source>
</evidence>
<dbReference type="EMBL" id="JAUIQD010000006">
    <property type="protein sequence ID" value="KAK3345885.1"/>
    <property type="molecule type" value="Genomic_DNA"/>
</dbReference>
<accession>A0AAJ0HAR7</accession>
<protein>
    <submittedName>
        <fullName evidence="2">Uncharacterized protein</fullName>
    </submittedName>
</protein>